<protein>
    <submittedName>
        <fullName evidence="9">Multiple sugar transport system permease protein</fullName>
    </submittedName>
</protein>
<keyword evidence="2 7" id="KW-0813">Transport</keyword>
<keyword evidence="5 7" id="KW-1133">Transmembrane helix</keyword>
<dbReference type="SUPFAM" id="SSF161098">
    <property type="entry name" value="MetI-like"/>
    <property type="match status" value="1"/>
</dbReference>
<reference evidence="9 10" key="1">
    <citation type="submission" date="2016-10" db="EMBL/GenBank/DDBJ databases">
        <authorList>
            <person name="de Groot N.N."/>
        </authorList>
    </citation>
    <scope>NUCLEOTIDE SEQUENCE [LARGE SCALE GENOMIC DNA]</scope>
    <source>
        <strain evidence="9 10">CGMCC 1.10267</strain>
    </source>
</reference>
<evidence type="ECO:0000256" key="4">
    <source>
        <dbReference type="ARBA" id="ARBA00022692"/>
    </source>
</evidence>
<feature type="transmembrane region" description="Helical" evidence="7">
    <location>
        <begin position="75"/>
        <end position="94"/>
    </location>
</feature>
<keyword evidence="6 7" id="KW-0472">Membrane</keyword>
<evidence type="ECO:0000256" key="2">
    <source>
        <dbReference type="ARBA" id="ARBA00022448"/>
    </source>
</evidence>
<name>A0A1G7YYT3_9HYPH</name>
<feature type="transmembrane region" description="Helical" evidence="7">
    <location>
        <begin position="236"/>
        <end position="260"/>
    </location>
</feature>
<dbReference type="EMBL" id="FNCS01000016">
    <property type="protein sequence ID" value="SDH01456.1"/>
    <property type="molecule type" value="Genomic_DNA"/>
</dbReference>
<comment type="similarity">
    <text evidence="7">Belongs to the binding-protein-dependent transport system permease family.</text>
</comment>
<dbReference type="PANTHER" id="PTHR32243">
    <property type="entry name" value="MALTOSE TRANSPORT SYSTEM PERMEASE-RELATED"/>
    <property type="match status" value="1"/>
</dbReference>
<dbReference type="Proteomes" id="UP000199495">
    <property type="component" value="Unassembled WGS sequence"/>
</dbReference>
<evidence type="ECO:0000313" key="9">
    <source>
        <dbReference type="EMBL" id="SDH01456.1"/>
    </source>
</evidence>
<evidence type="ECO:0000256" key="5">
    <source>
        <dbReference type="ARBA" id="ARBA00022989"/>
    </source>
</evidence>
<dbReference type="GO" id="GO:0005886">
    <property type="term" value="C:plasma membrane"/>
    <property type="evidence" value="ECO:0007669"/>
    <property type="project" value="UniProtKB-SubCell"/>
</dbReference>
<evidence type="ECO:0000256" key="7">
    <source>
        <dbReference type="RuleBase" id="RU363032"/>
    </source>
</evidence>
<keyword evidence="3" id="KW-1003">Cell membrane</keyword>
<dbReference type="InterPro" id="IPR050901">
    <property type="entry name" value="BP-dep_ABC_trans_perm"/>
</dbReference>
<feature type="transmembrane region" description="Helical" evidence="7">
    <location>
        <begin position="179"/>
        <end position="204"/>
    </location>
</feature>
<feature type="transmembrane region" description="Helical" evidence="7">
    <location>
        <begin position="6"/>
        <end position="30"/>
    </location>
</feature>
<accession>A0A1G7YYT3</accession>
<dbReference type="InterPro" id="IPR035906">
    <property type="entry name" value="MetI-like_sf"/>
</dbReference>
<keyword evidence="9" id="KW-0762">Sugar transport</keyword>
<dbReference type="AlphaFoldDB" id="A0A1G7YYT3"/>
<dbReference type="CDD" id="cd06261">
    <property type="entry name" value="TM_PBP2"/>
    <property type="match status" value="1"/>
</dbReference>
<sequence length="274" mass="29380">MIVTALRWVVFAIAAFALNFPVIATLVTSFKSSREIATNPGLWIQAPTLENYIAVLQVTDRLNIFAYLWNSTVAALIGTTLAIVLAFPAAYAVARAGYGRRMLMPLIVNLRALPLIIFAIPIYMMFQWVGLLDTQLGLGLILVVVNLPLALVILVNAISEIPVELDEAALMDGAGRTKIITTIIAPVCRSAIVTTFIFGFITAWNEFLFGLMLTTRQAVPMTVGASFFFSSGGGGIQWGTASAVMIVAALPPAVLGLVMYRQISRSLTAGAVKG</sequence>
<dbReference type="Pfam" id="PF00528">
    <property type="entry name" value="BPD_transp_1"/>
    <property type="match status" value="1"/>
</dbReference>
<evidence type="ECO:0000256" key="3">
    <source>
        <dbReference type="ARBA" id="ARBA00022475"/>
    </source>
</evidence>
<evidence type="ECO:0000259" key="8">
    <source>
        <dbReference type="PROSITE" id="PS50928"/>
    </source>
</evidence>
<dbReference type="Gene3D" id="1.10.3720.10">
    <property type="entry name" value="MetI-like"/>
    <property type="match status" value="1"/>
</dbReference>
<dbReference type="RefSeq" id="WP_090598310.1">
    <property type="nucleotide sequence ID" value="NZ_FNCS01000016.1"/>
</dbReference>
<dbReference type="GO" id="GO:0055085">
    <property type="term" value="P:transmembrane transport"/>
    <property type="evidence" value="ECO:0007669"/>
    <property type="project" value="InterPro"/>
</dbReference>
<dbReference type="InterPro" id="IPR000515">
    <property type="entry name" value="MetI-like"/>
</dbReference>
<dbReference type="PROSITE" id="PS50928">
    <property type="entry name" value="ABC_TM1"/>
    <property type="match status" value="1"/>
</dbReference>
<evidence type="ECO:0000313" key="10">
    <source>
        <dbReference type="Proteomes" id="UP000199495"/>
    </source>
</evidence>
<comment type="subcellular location">
    <subcellularLocation>
        <location evidence="1 7">Cell membrane</location>
        <topology evidence="1 7">Multi-pass membrane protein</topology>
    </subcellularLocation>
</comment>
<dbReference type="PANTHER" id="PTHR32243:SF18">
    <property type="entry name" value="INNER MEMBRANE ABC TRANSPORTER PERMEASE PROTEIN YCJP"/>
    <property type="match status" value="1"/>
</dbReference>
<dbReference type="OrthoDB" id="9815445at2"/>
<proteinExistence type="inferred from homology"/>
<keyword evidence="10" id="KW-1185">Reference proteome</keyword>
<gene>
    <name evidence="9" type="ORF">SAMN04487974_11657</name>
</gene>
<evidence type="ECO:0000256" key="6">
    <source>
        <dbReference type="ARBA" id="ARBA00023136"/>
    </source>
</evidence>
<evidence type="ECO:0000256" key="1">
    <source>
        <dbReference type="ARBA" id="ARBA00004651"/>
    </source>
</evidence>
<organism evidence="9 10">
    <name type="scientific">Pelagibacterium luteolum</name>
    <dbReference type="NCBI Taxonomy" id="440168"/>
    <lineage>
        <taxon>Bacteria</taxon>
        <taxon>Pseudomonadati</taxon>
        <taxon>Pseudomonadota</taxon>
        <taxon>Alphaproteobacteria</taxon>
        <taxon>Hyphomicrobiales</taxon>
        <taxon>Devosiaceae</taxon>
        <taxon>Pelagibacterium</taxon>
    </lineage>
</organism>
<feature type="domain" description="ABC transmembrane type-1" evidence="8">
    <location>
        <begin position="68"/>
        <end position="259"/>
    </location>
</feature>
<feature type="transmembrane region" description="Helical" evidence="7">
    <location>
        <begin position="138"/>
        <end position="158"/>
    </location>
</feature>
<keyword evidence="4 7" id="KW-0812">Transmembrane</keyword>
<dbReference type="STRING" id="440168.SAMN04487974_11657"/>
<feature type="transmembrane region" description="Helical" evidence="7">
    <location>
        <begin position="106"/>
        <end position="126"/>
    </location>
</feature>